<evidence type="ECO:0000256" key="4">
    <source>
        <dbReference type="ARBA" id="ARBA00022692"/>
    </source>
</evidence>
<evidence type="ECO:0000256" key="5">
    <source>
        <dbReference type="ARBA" id="ARBA00022989"/>
    </source>
</evidence>
<evidence type="ECO:0000256" key="1">
    <source>
        <dbReference type="ARBA" id="ARBA00004141"/>
    </source>
</evidence>
<feature type="transmembrane region" description="Helical" evidence="8">
    <location>
        <begin position="27"/>
        <end position="48"/>
    </location>
</feature>
<keyword evidence="2 9" id="KW-0328">Glycosyltransferase</keyword>
<protein>
    <submittedName>
        <fullName evidence="9">Polyprenol phosphomannose-dependent alpha 1,6 mannosyltransferase MptB</fullName>
    </submittedName>
</protein>
<evidence type="ECO:0000313" key="10">
    <source>
        <dbReference type="Proteomes" id="UP001422074"/>
    </source>
</evidence>
<sequence length="512" mass="56357">MTLPSHPVRRTRVENGGQAVEDPRWPLLAGFAGSVAMLIGSFGVGWLAPASELRRYPFFIWMRTEVIGVVLSIILLAVGGMLLVRSWLRLGQKVREWGPEARAATLKALALWGGPMLFAVPLFSRDVYSYIGQGRLMLEGFNPYEDGISTLSNYYQLGADRMWSEAPTPYGQFYLWIEQFVVWATGVHPEASVFLFRLVCVAGVGLVVVYVPRLAALHGVDPHRALWLTVANPLFLTNFIAAVHNDALMVGLAVAGVYYVAARRPLLGIVLVTLSVSVKPITALLLPFVALMWAGRRAGWPRKAGYLALTAALSLGLLYVLSLPNGFGFGWINGLAAPGSVWIWYAPVGMLGMMASSIGAAMGLGWLELDRAVFAIGRVASLAIVAWLALRGSHDRLVRRMTLAFAAVVLLAPMIQAWYIVWLIPFFAVTGIRNDWQVKSLYFVVSFFMVYGISDQLDVFPYLQEGDNQLALALARNAAALIALLFGLYLIFIDPKTRRLFRPGARSLLARR</sequence>
<feature type="transmembrane region" description="Helical" evidence="8">
    <location>
        <begin position="304"/>
        <end position="322"/>
    </location>
</feature>
<evidence type="ECO:0000256" key="3">
    <source>
        <dbReference type="ARBA" id="ARBA00022679"/>
    </source>
</evidence>
<keyword evidence="10" id="KW-1185">Reference proteome</keyword>
<dbReference type="NCBIfam" id="NF038066">
    <property type="entry name" value="MptB"/>
    <property type="match status" value="1"/>
</dbReference>
<evidence type="ECO:0000256" key="7">
    <source>
        <dbReference type="ARBA" id="ARBA00043987"/>
    </source>
</evidence>
<dbReference type="Pfam" id="PF26314">
    <property type="entry name" value="MptA_B_family"/>
    <property type="match status" value="1"/>
</dbReference>
<dbReference type="GO" id="GO:0016757">
    <property type="term" value="F:glycosyltransferase activity"/>
    <property type="evidence" value="ECO:0007669"/>
    <property type="project" value="UniProtKB-KW"/>
</dbReference>
<evidence type="ECO:0000256" key="8">
    <source>
        <dbReference type="SAM" id="Phobius"/>
    </source>
</evidence>
<keyword evidence="4 8" id="KW-0812">Transmembrane</keyword>
<feature type="transmembrane region" description="Helical" evidence="8">
    <location>
        <begin position="342"/>
        <end position="365"/>
    </location>
</feature>
<feature type="transmembrane region" description="Helical" evidence="8">
    <location>
        <begin position="402"/>
        <end position="424"/>
    </location>
</feature>
<proteinExistence type="inferred from homology"/>
<name>A0ABU9WZT8_9MICC</name>
<keyword evidence="3" id="KW-0808">Transferase</keyword>
<evidence type="ECO:0000256" key="6">
    <source>
        <dbReference type="ARBA" id="ARBA00023136"/>
    </source>
</evidence>
<feature type="transmembrane region" description="Helical" evidence="8">
    <location>
        <begin position="194"/>
        <end position="215"/>
    </location>
</feature>
<dbReference type="RefSeq" id="WP_345884908.1">
    <property type="nucleotide sequence ID" value="NZ_JBDFRB010000006.1"/>
</dbReference>
<feature type="transmembrane region" description="Helical" evidence="8">
    <location>
        <begin position="474"/>
        <end position="492"/>
    </location>
</feature>
<feature type="transmembrane region" description="Helical" evidence="8">
    <location>
        <begin position="235"/>
        <end position="260"/>
    </location>
</feature>
<feature type="transmembrane region" description="Helical" evidence="8">
    <location>
        <begin position="372"/>
        <end position="390"/>
    </location>
</feature>
<comment type="subcellular location">
    <subcellularLocation>
        <location evidence="1">Membrane</location>
        <topology evidence="1">Multi-pass membrane protein</topology>
    </subcellularLocation>
</comment>
<dbReference type="InterPro" id="IPR049829">
    <property type="entry name" value="MptA/B-like"/>
</dbReference>
<feature type="transmembrane region" description="Helical" evidence="8">
    <location>
        <begin position="104"/>
        <end position="123"/>
    </location>
</feature>
<organism evidence="9 10">
    <name type="scientific">Sinomonas halotolerans</name>
    <dbReference type="NCBI Taxonomy" id="1644133"/>
    <lineage>
        <taxon>Bacteria</taxon>
        <taxon>Bacillati</taxon>
        <taxon>Actinomycetota</taxon>
        <taxon>Actinomycetes</taxon>
        <taxon>Micrococcales</taxon>
        <taxon>Micrococcaceae</taxon>
        <taxon>Sinomonas</taxon>
    </lineage>
</organism>
<feature type="transmembrane region" description="Helical" evidence="8">
    <location>
        <begin position="266"/>
        <end position="292"/>
    </location>
</feature>
<reference evidence="9 10" key="1">
    <citation type="submission" date="2024-05" db="EMBL/GenBank/DDBJ databases">
        <title>Sinomonas sp. nov., isolated from a waste landfill.</title>
        <authorList>
            <person name="Zhao Y."/>
        </authorList>
    </citation>
    <scope>NUCLEOTIDE SEQUENCE [LARGE SCALE GENOMIC DNA]</scope>
    <source>
        <strain evidence="9 10">CCTCC AB2014300</strain>
    </source>
</reference>
<dbReference type="EMBL" id="JBDFRB010000006">
    <property type="protein sequence ID" value="MEN2744711.1"/>
    <property type="molecule type" value="Genomic_DNA"/>
</dbReference>
<feature type="transmembrane region" description="Helical" evidence="8">
    <location>
        <begin position="60"/>
        <end position="84"/>
    </location>
</feature>
<comment type="similarity">
    <text evidence="7">Belongs to the MptA/B family.</text>
</comment>
<evidence type="ECO:0000313" key="9">
    <source>
        <dbReference type="EMBL" id="MEN2744711.1"/>
    </source>
</evidence>
<comment type="caution">
    <text evidence="9">The sequence shown here is derived from an EMBL/GenBank/DDBJ whole genome shotgun (WGS) entry which is preliminary data.</text>
</comment>
<keyword evidence="5 8" id="KW-1133">Transmembrane helix</keyword>
<dbReference type="Proteomes" id="UP001422074">
    <property type="component" value="Unassembled WGS sequence"/>
</dbReference>
<keyword evidence="6 8" id="KW-0472">Membrane</keyword>
<gene>
    <name evidence="9" type="primary">mptB</name>
    <name evidence="9" type="ORF">ABCQ75_09180</name>
</gene>
<evidence type="ECO:0000256" key="2">
    <source>
        <dbReference type="ARBA" id="ARBA00022676"/>
    </source>
</evidence>
<accession>A0ABU9WZT8</accession>